<comment type="cofactor">
    <cofactor evidence="1">
        <name>FMN</name>
        <dbReference type="ChEBI" id="CHEBI:58210"/>
    </cofactor>
</comment>
<dbReference type="SMART" id="SM00903">
    <property type="entry name" value="Flavin_Reduct"/>
    <property type="match status" value="1"/>
</dbReference>
<sequence length="164" mass="18137">MSQIQKALDKIPVPVTLVGAYNEEGHNVITVSWFTQVSQEPSLIMVSISPSSSIIPVISETKEFVVSLLPQDNEQVARICGHTRENVTDKIKEAKLTVKDGNKLNVPLIEQAIVNFECKVTNQYTAGDHNVIIANVVSADKIKEEKPMVFYDRDLVAIDNSQST</sequence>
<evidence type="ECO:0000313" key="5">
    <source>
        <dbReference type="EMBL" id="XBX75612.1"/>
    </source>
</evidence>
<keyword evidence="5" id="KW-0560">Oxidoreductase</keyword>
<reference evidence="5" key="2">
    <citation type="submission" date="2024-06" db="EMBL/GenBank/DDBJ databases">
        <authorList>
            <person name="Petrova K.O."/>
            <person name="Toshchakov S.V."/>
            <person name="Boltjanskaja Y.V."/>
            <person name="Kevbrin V."/>
        </authorList>
    </citation>
    <scope>NUCLEOTIDE SEQUENCE</scope>
    <source>
        <strain evidence="5">Z-910T</strain>
    </source>
</reference>
<proteinExistence type="inferred from homology"/>
<evidence type="ECO:0000256" key="3">
    <source>
        <dbReference type="ARBA" id="ARBA00038054"/>
    </source>
</evidence>
<name>A0AAU7VP51_9FIRM</name>
<feature type="domain" description="Flavin reductase like" evidence="4">
    <location>
        <begin position="8"/>
        <end position="157"/>
    </location>
</feature>
<protein>
    <submittedName>
        <fullName evidence="5">Flavin reductase family protein</fullName>
        <ecNumber evidence="5">1.5.1.-</ecNumber>
    </submittedName>
</protein>
<dbReference type="RefSeq" id="WP_350344355.1">
    <property type="nucleotide sequence ID" value="NZ_CP158367.1"/>
</dbReference>
<dbReference type="GO" id="GO:0016646">
    <property type="term" value="F:oxidoreductase activity, acting on the CH-NH group of donors, NAD or NADP as acceptor"/>
    <property type="evidence" value="ECO:0007669"/>
    <property type="project" value="UniProtKB-ARBA"/>
</dbReference>
<dbReference type="InterPro" id="IPR052174">
    <property type="entry name" value="Flavoredoxin"/>
</dbReference>
<dbReference type="InterPro" id="IPR012349">
    <property type="entry name" value="Split_barrel_FMN-bd"/>
</dbReference>
<dbReference type="EMBL" id="CP158367">
    <property type="protein sequence ID" value="XBX75612.1"/>
    <property type="molecule type" value="Genomic_DNA"/>
</dbReference>
<dbReference type="InterPro" id="IPR002563">
    <property type="entry name" value="Flavin_Rdtase-like_dom"/>
</dbReference>
<accession>A0AAU7VP51</accession>
<organism evidence="5">
    <name type="scientific">Proteinivorax tanatarense</name>
    <dbReference type="NCBI Taxonomy" id="1260629"/>
    <lineage>
        <taxon>Bacteria</taxon>
        <taxon>Bacillati</taxon>
        <taxon>Bacillota</taxon>
        <taxon>Clostridia</taxon>
        <taxon>Eubacteriales</taxon>
        <taxon>Proteinivoracaceae</taxon>
        <taxon>Proteinivorax</taxon>
    </lineage>
</organism>
<evidence type="ECO:0000259" key="4">
    <source>
        <dbReference type="SMART" id="SM00903"/>
    </source>
</evidence>
<gene>
    <name evidence="5" type="ORF">PRVXT_000751</name>
</gene>
<dbReference type="PANTHER" id="PTHR43567">
    <property type="entry name" value="FLAVOREDOXIN-RELATED-RELATED"/>
    <property type="match status" value="1"/>
</dbReference>
<comment type="similarity">
    <text evidence="3">Belongs to the flavoredoxin family.</text>
</comment>
<evidence type="ECO:0000256" key="2">
    <source>
        <dbReference type="ARBA" id="ARBA00022630"/>
    </source>
</evidence>
<keyword evidence="2" id="KW-0285">Flavoprotein</keyword>
<dbReference type="Pfam" id="PF01613">
    <property type="entry name" value="Flavin_Reduct"/>
    <property type="match status" value="1"/>
</dbReference>
<reference evidence="5" key="1">
    <citation type="journal article" date="2013" name="Extremophiles">
        <title>Proteinivorax tanatarense gen. nov., sp. nov., an anaerobic, haloalkaliphilic, proteolytic bacterium isolated from a decaying algal bloom, and proposal of Proteinivoraceae fam. nov.</title>
        <authorList>
            <person name="Kevbrin V."/>
            <person name="Boltyanskaya Y."/>
            <person name="Zhilina T."/>
            <person name="Kolganova T."/>
            <person name="Lavrentjeva E."/>
            <person name="Kuznetsov B."/>
        </authorList>
    </citation>
    <scope>NUCLEOTIDE SEQUENCE</scope>
    <source>
        <strain evidence="5">Z-910T</strain>
    </source>
</reference>
<dbReference type="PANTHER" id="PTHR43567:SF1">
    <property type="entry name" value="FLAVOREDOXIN"/>
    <property type="match status" value="1"/>
</dbReference>
<dbReference type="EC" id="1.5.1.-" evidence="5"/>
<dbReference type="SUPFAM" id="SSF50475">
    <property type="entry name" value="FMN-binding split barrel"/>
    <property type="match status" value="1"/>
</dbReference>
<dbReference type="AlphaFoldDB" id="A0AAU7VP51"/>
<dbReference type="GO" id="GO:0010181">
    <property type="term" value="F:FMN binding"/>
    <property type="evidence" value="ECO:0007669"/>
    <property type="project" value="InterPro"/>
</dbReference>
<dbReference type="Gene3D" id="2.30.110.10">
    <property type="entry name" value="Electron Transport, Fmn-binding Protein, Chain A"/>
    <property type="match status" value="1"/>
</dbReference>
<evidence type="ECO:0000256" key="1">
    <source>
        <dbReference type="ARBA" id="ARBA00001917"/>
    </source>
</evidence>